<evidence type="ECO:0000259" key="4">
    <source>
        <dbReference type="PROSITE" id="PS01124"/>
    </source>
</evidence>
<accession>A0A2N6QFW5</accession>
<evidence type="ECO:0000313" key="6">
    <source>
        <dbReference type="Proteomes" id="UP000235748"/>
    </source>
</evidence>
<name>A0A2N6QFW5_9STAP</name>
<comment type="caution">
    <text evidence="5">The sequence shown here is derived from an EMBL/GenBank/DDBJ whole genome shotgun (WGS) entry which is preliminary data.</text>
</comment>
<dbReference type="PROSITE" id="PS01124">
    <property type="entry name" value="HTH_ARAC_FAMILY_2"/>
    <property type="match status" value="1"/>
</dbReference>
<keyword evidence="2" id="KW-0238">DNA-binding</keyword>
<sequence>MQKPTLSIHELLSTELERCINEVIILFPLADPLALHLNGARTNIYSGIIINNGDIYQVIEGVNVVEVRIPLSMLLKREESTSHCYFDYNKISSPRELKSLILRDVEQNTVNRVITTTAVLKLLDFLLLEAKVNINSPYLPEITTDLPLLNKILEFTNEHIYESVSPKMIAKEFFISQSYISIIFAKHLNMNFKTYANSLKIALSLRDLIEPDMQISEVATKYNFQNIATFSKQFKYFLHEPPKQFVFRYKVLVIRTKNPLIVKVANYARFVTLIESFSQHSQSSNIEEIDLDNLVESRYIHPIDMMIKVDNLHKLKYYTQRIETGLDAEIFQRPHFIIQNFNVEDANHFNTYDNIQSLIRLSSKQGHVILKISKVNTYYRLEEKLKQLIWGGTLSSEVLRHLVILFDSESLSVKTISVMRRRAIELFPDLQFAMVIDYYLFHHTQQDYFIDTLKSLDLKYYFVDSDLKTLHDKLIEIDDNFHVGDSLREALIQFINLFGKDKRKMVFSRLTHSTLRAYFQSKAESSYTLPAKFYIDLCQYIGGLAFDMQSTERDAVKLLNAFESYRPIVHIYSLLTPFIGKQVMSLPYGLMYQSDQKYHVLLFGGYRFDEESDVSLVVKIHHAFTRDFLLFTRTLNNNYGTIDTIIQPHLQTIELDPQIAKHVHESNHPKTKFVRYEWAKPLEIQLSYQTLKYLSITTMT</sequence>
<evidence type="ECO:0000256" key="1">
    <source>
        <dbReference type="ARBA" id="ARBA00023015"/>
    </source>
</evidence>
<dbReference type="Pfam" id="PF12833">
    <property type="entry name" value="HTH_18"/>
    <property type="match status" value="1"/>
</dbReference>
<reference evidence="5 6" key="1">
    <citation type="submission" date="2017-09" db="EMBL/GenBank/DDBJ databases">
        <title>Bacterial strain isolated from the female urinary microbiota.</title>
        <authorList>
            <person name="Thomas-White K."/>
            <person name="Kumar N."/>
            <person name="Forster S."/>
            <person name="Putonti C."/>
            <person name="Lawley T."/>
            <person name="Wolfe A.J."/>
        </authorList>
    </citation>
    <scope>NUCLEOTIDE SEQUENCE [LARGE SCALE GENOMIC DNA]</scope>
    <source>
        <strain evidence="5 6">UMB0834</strain>
    </source>
</reference>
<dbReference type="AlphaFoldDB" id="A0A2N6QFW5"/>
<keyword evidence="3" id="KW-0804">Transcription</keyword>
<protein>
    <recommendedName>
        <fullName evidence="4">HTH araC/xylS-type domain-containing protein</fullName>
    </recommendedName>
</protein>
<dbReference type="InterPro" id="IPR018060">
    <property type="entry name" value="HTH_AraC"/>
</dbReference>
<evidence type="ECO:0000256" key="3">
    <source>
        <dbReference type="ARBA" id="ARBA00023163"/>
    </source>
</evidence>
<proteinExistence type="predicted"/>
<keyword evidence="1" id="KW-0805">Transcription regulation</keyword>
<dbReference type="SUPFAM" id="SSF46689">
    <property type="entry name" value="Homeodomain-like"/>
    <property type="match status" value="1"/>
</dbReference>
<evidence type="ECO:0000313" key="5">
    <source>
        <dbReference type="EMBL" id="PMC18460.1"/>
    </source>
</evidence>
<feature type="domain" description="HTH araC/xylS-type" evidence="4">
    <location>
        <begin position="150"/>
        <end position="248"/>
    </location>
</feature>
<evidence type="ECO:0000256" key="2">
    <source>
        <dbReference type="ARBA" id="ARBA00023125"/>
    </source>
</evidence>
<dbReference type="PANTHER" id="PTHR43280">
    <property type="entry name" value="ARAC-FAMILY TRANSCRIPTIONAL REGULATOR"/>
    <property type="match status" value="1"/>
</dbReference>
<dbReference type="Proteomes" id="UP000235748">
    <property type="component" value="Unassembled WGS sequence"/>
</dbReference>
<dbReference type="GO" id="GO:0043565">
    <property type="term" value="F:sequence-specific DNA binding"/>
    <property type="evidence" value="ECO:0007669"/>
    <property type="project" value="InterPro"/>
</dbReference>
<dbReference type="InterPro" id="IPR009057">
    <property type="entry name" value="Homeodomain-like_sf"/>
</dbReference>
<gene>
    <name evidence="5" type="ORF">CJ235_08500</name>
</gene>
<dbReference type="EMBL" id="PNGG01000004">
    <property type="protein sequence ID" value="PMC18460.1"/>
    <property type="molecule type" value="Genomic_DNA"/>
</dbReference>
<organism evidence="5 6">
    <name type="scientific">Staphylococcus pettenkoferi</name>
    <dbReference type="NCBI Taxonomy" id="170573"/>
    <lineage>
        <taxon>Bacteria</taxon>
        <taxon>Bacillati</taxon>
        <taxon>Bacillota</taxon>
        <taxon>Bacilli</taxon>
        <taxon>Bacillales</taxon>
        <taxon>Staphylococcaceae</taxon>
        <taxon>Staphylococcus</taxon>
    </lineage>
</organism>
<dbReference type="RefSeq" id="WP_070502802.1">
    <property type="nucleotide sequence ID" value="NZ_JALCYA010000009.1"/>
</dbReference>
<dbReference type="GO" id="GO:0003700">
    <property type="term" value="F:DNA-binding transcription factor activity"/>
    <property type="evidence" value="ECO:0007669"/>
    <property type="project" value="InterPro"/>
</dbReference>
<dbReference type="Gene3D" id="1.10.10.60">
    <property type="entry name" value="Homeodomain-like"/>
    <property type="match status" value="2"/>
</dbReference>
<dbReference type="SMART" id="SM00342">
    <property type="entry name" value="HTH_ARAC"/>
    <property type="match status" value="1"/>
</dbReference>
<dbReference type="PANTHER" id="PTHR43280:SF26">
    <property type="entry name" value="ARAC-FAMILY TRANSCRIPTIONAL REGULATOR"/>
    <property type="match status" value="1"/>
</dbReference>